<feature type="chain" id="PRO_5040455639" description="EGF domain-specific O-linked N-acetylglucosamine transferase" evidence="11">
    <location>
        <begin position="19"/>
        <end position="556"/>
    </location>
</feature>
<feature type="signal peptide" evidence="11">
    <location>
        <begin position="1"/>
        <end position="18"/>
    </location>
</feature>
<evidence type="ECO:0000256" key="9">
    <source>
        <dbReference type="ARBA" id="ARBA00048317"/>
    </source>
</evidence>
<sequence>METLIRLYFSILLNCLFGFCINIENVPKLPDDQLICWYRNLNSKFQKQLLDLCVLDQNNHNNSCRNFSNKTCFKEKILNLCKKIEQHRKFNFILPCWGYEADSNRNCLLHTSKCSGPIGTWASGRNEQLEIFFNQADFGYVQERRTELEHYCSPNGTTSSELTCTNYMRYCTGKNILIDLKQLGNIPEPIRYREDILQYGDIGGWNCTLNREKLLKQGDHKSPLMSWYAEMANFRELSNKHVCDTIIEKPAIIMKLDATINMYHHFCDFLNLYLSFHLNGTNFNRDNQIIIWDSYPYRSNFKSIWEAFTSNPILSLNDLGRKRICFKDVMFPLLPRMIFGMYYNMPLIPGCERSGVFQHLRNDPTMRITFIRRRTKYRQVLNEDKLIFAMKNELLNMNNLKFEIKSVDLNHQMPFLEQIAITSKTDILIGMHGAGLTHTLFQPDYGLLFELYNCKDVDCYRDLARLRGTHYLTWRNDSKLSFVEVDNEPNEDRKKFGSSHAKFVNYRFDEKEFIQLILEAIEIVRLRKIEFNKDFISKWWNNEQHKMEINKSKIEL</sequence>
<keyword evidence="3" id="KW-0808">Transferase</keyword>
<keyword evidence="6" id="KW-0325">Glycoprotein</keyword>
<keyword evidence="4 11" id="KW-0732">Signal</keyword>
<dbReference type="InterPro" id="IPR007657">
    <property type="entry name" value="Glycosyltransferase_61"/>
</dbReference>
<dbReference type="GO" id="GO:0097363">
    <property type="term" value="F:protein O-acetylglucosaminyltransferase activity"/>
    <property type="evidence" value="ECO:0007669"/>
    <property type="project" value="UniProtKB-EC"/>
</dbReference>
<evidence type="ECO:0000256" key="4">
    <source>
        <dbReference type="ARBA" id="ARBA00022729"/>
    </source>
</evidence>
<dbReference type="EC" id="2.4.1.255" evidence="1"/>
<keyword evidence="2" id="KW-0328">Glycosyltransferase</keyword>
<evidence type="ECO:0000256" key="1">
    <source>
        <dbReference type="ARBA" id="ARBA00011970"/>
    </source>
</evidence>
<evidence type="ECO:0000256" key="11">
    <source>
        <dbReference type="SAM" id="SignalP"/>
    </source>
</evidence>
<dbReference type="PANTHER" id="PTHR20961">
    <property type="entry name" value="GLYCOSYLTRANSFERASE"/>
    <property type="match status" value="1"/>
</dbReference>
<proteinExistence type="predicted"/>
<accession>A0A9Q0RS83</accession>
<dbReference type="PANTHER" id="PTHR20961:SF148">
    <property type="entry name" value="EGF DOMAIN-SPECIFIC O-LINKED N-ACETYLGLUCOSAMINE TRANSFERASE"/>
    <property type="match status" value="1"/>
</dbReference>
<evidence type="ECO:0000256" key="8">
    <source>
        <dbReference type="ARBA" id="ARBA00042574"/>
    </source>
</evidence>
<evidence type="ECO:0000313" key="13">
    <source>
        <dbReference type="EMBL" id="KAJ6224410.1"/>
    </source>
</evidence>
<dbReference type="InterPro" id="IPR049625">
    <property type="entry name" value="Glyco_transf_61_cat"/>
</dbReference>
<reference evidence="13" key="1">
    <citation type="submission" date="2022-12" db="EMBL/GenBank/DDBJ databases">
        <title>Genome assemblies of Blomia tropicalis.</title>
        <authorList>
            <person name="Cui Y."/>
        </authorList>
    </citation>
    <scope>NUCLEOTIDE SEQUENCE</scope>
    <source>
        <tissue evidence="13">Adult mites</tissue>
    </source>
</reference>
<gene>
    <name evidence="13" type="ORF">RDWZM_002955</name>
</gene>
<dbReference type="EMBL" id="JAPWDV010000001">
    <property type="protein sequence ID" value="KAJ6224410.1"/>
    <property type="molecule type" value="Genomic_DNA"/>
</dbReference>
<comment type="catalytic activity">
    <reaction evidence="10">
        <text>L-threonyl-[protein] + UDP-N-acetyl-alpha-D-glucosamine = 3-O-(N-acetyl-beta-D-glucosaminyl)-L-threonyl-[protein] + UDP + H(+)</text>
        <dbReference type="Rhea" id="RHEA:48908"/>
        <dbReference type="Rhea" id="RHEA-COMP:11060"/>
        <dbReference type="Rhea" id="RHEA-COMP:12252"/>
        <dbReference type="ChEBI" id="CHEBI:15378"/>
        <dbReference type="ChEBI" id="CHEBI:30013"/>
        <dbReference type="ChEBI" id="CHEBI:57705"/>
        <dbReference type="ChEBI" id="CHEBI:58223"/>
        <dbReference type="ChEBI" id="CHEBI:90840"/>
        <dbReference type="EC" id="2.4.1.255"/>
    </reaction>
</comment>
<evidence type="ECO:0000256" key="5">
    <source>
        <dbReference type="ARBA" id="ARBA00022824"/>
    </source>
</evidence>
<evidence type="ECO:0000256" key="6">
    <source>
        <dbReference type="ARBA" id="ARBA00023180"/>
    </source>
</evidence>
<comment type="catalytic activity">
    <reaction evidence="9">
        <text>L-seryl-[protein] + UDP-N-acetyl-alpha-D-glucosamine = 3-O-(N-acetyl-beta-D-glucosaminyl)-L-seryl-[protein] + UDP + H(+)</text>
        <dbReference type="Rhea" id="RHEA:48904"/>
        <dbReference type="Rhea" id="RHEA-COMP:9863"/>
        <dbReference type="Rhea" id="RHEA-COMP:12251"/>
        <dbReference type="ChEBI" id="CHEBI:15378"/>
        <dbReference type="ChEBI" id="CHEBI:29999"/>
        <dbReference type="ChEBI" id="CHEBI:57705"/>
        <dbReference type="ChEBI" id="CHEBI:58223"/>
        <dbReference type="ChEBI" id="CHEBI:90838"/>
        <dbReference type="EC" id="2.4.1.255"/>
    </reaction>
</comment>
<name>A0A9Q0RS83_BLOTA</name>
<comment type="caution">
    <text evidence="13">The sequence shown here is derived from an EMBL/GenBank/DDBJ whole genome shotgun (WGS) entry which is preliminary data.</text>
</comment>
<feature type="domain" description="Glycosyltransferase 61 catalytic" evidence="12">
    <location>
        <begin position="359"/>
        <end position="443"/>
    </location>
</feature>
<keyword evidence="5" id="KW-0256">Endoplasmic reticulum</keyword>
<evidence type="ECO:0000256" key="7">
    <source>
        <dbReference type="ARBA" id="ARBA00040944"/>
    </source>
</evidence>
<keyword evidence="14" id="KW-1185">Reference proteome</keyword>
<protein>
    <recommendedName>
        <fullName evidence="7">EGF domain-specific O-linked N-acetylglucosamine transferase</fullName>
        <ecNumber evidence="1">2.4.1.255</ecNumber>
    </recommendedName>
    <alternativeName>
        <fullName evidence="8">Extracellular O-linked N-acetylglucosamine transferase</fullName>
    </alternativeName>
</protein>
<organism evidence="13 14">
    <name type="scientific">Blomia tropicalis</name>
    <name type="common">Mite</name>
    <dbReference type="NCBI Taxonomy" id="40697"/>
    <lineage>
        <taxon>Eukaryota</taxon>
        <taxon>Metazoa</taxon>
        <taxon>Ecdysozoa</taxon>
        <taxon>Arthropoda</taxon>
        <taxon>Chelicerata</taxon>
        <taxon>Arachnida</taxon>
        <taxon>Acari</taxon>
        <taxon>Acariformes</taxon>
        <taxon>Sarcoptiformes</taxon>
        <taxon>Astigmata</taxon>
        <taxon>Glycyphagoidea</taxon>
        <taxon>Echimyopodidae</taxon>
        <taxon>Blomia</taxon>
    </lineage>
</organism>
<dbReference type="Proteomes" id="UP001142055">
    <property type="component" value="Chromosome 1"/>
</dbReference>
<evidence type="ECO:0000259" key="12">
    <source>
        <dbReference type="Pfam" id="PF04577"/>
    </source>
</evidence>
<dbReference type="OMA" id="GHCELNR"/>
<evidence type="ECO:0000256" key="10">
    <source>
        <dbReference type="ARBA" id="ARBA00049432"/>
    </source>
</evidence>
<evidence type="ECO:0000256" key="2">
    <source>
        <dbReference type="ARBA" id="ARBA00022676"/>
    </source>
</evidence>
<dbReference type="AlphaFoldDB" id="A0A9Q0RS83"/>
<evidence type="ECO:0000313" key="14">
    <source>
        <dbReference type="Proteomes" id="UP001142055"/>
    </source>
</evidence>
<dbReference type="Pfam" id="PF04577">
    <property type="entry name" value="Glyco_transf_61"/>
    <property type="match status" value="1"/>
</dbReference>
<dbReference type="GO" id="GO:0005788">
    <property type="term" value="C:endoplasmic reticulum lumen"/>
    <property type="evidence" value="ECO:0007669"/>
    <property type="project" value="TreeGrafter"/>
</dbReference>
<evidence type="ECO:0000256" key="3">
    <source>
        <dbReference type="ARBA" id="ARBA00022679"/>
    </source>
</evidence>